<dbReference type="InterPro" id="IPR002403">
    <property type="entry name" value="Cyt_P450_E_grp-IV"/>
</dbReference>
<evidence type="ECO:0000313" key="11">
    <source>
        <dbReference type="Proteomes" id="UP000549617"/>
    </source>
</evidence>
<evidence type="ECO:0000256" key="7">
    <source>
        <dbReference type="ARBA" id="ARBA00023033"/>
    </source>
</evidence>
<dbReference type="GO" id="GO:0016705">
    <property type="term" value="F:oxidoreductase activity, acting on paired donors, with incorporation or reduction of molecular oxygen"/>
    <property type="evidence" value="ECO:0007669"/>
    <property type="project" value="InterPro"/>
</dbReference>
<evidence type="ECO:0000256" key="1">
    <source>
        <dbReference type="ARBA" id="ARBA00001971"/>
    </source>
</evidence>
<name>A0A7W9EEI1_9SPHN</name>
<evidence type="ECO:0000256" key="2">
    <source>
        <dbReference type="ARBA" id="ARBA00010617"/>
    </source>
</evidence>
<dbReference type="Proteomes" id="UP000549617">
    <property type="component" value="Unassembled WGS sequence"/>
</dbReference>
<keyword evidence="5 9" id="KW-0560">Oxidoreductase</keyword>
<evidence type="ECO:0000313" key="10">
    <source>
        <dbReference type="EMBL" id="MBB5686283.1"/>
    </source>
</evidence>
<dbReference type="InterPro" id="IPR001128">
    <property type="entry name" value="Cyt_P450"/>
</dbReference>
<keyword evidence="6 8" id="KW-0408">Iron</keyword>
<dbReference type="GO" id="GO:0005506">
    <property type="term" value="F:iron ion binding"/>
    <property type="evidence" value="ECO:0007669"/>
    <property type="project" value="InterPro"/>
</dbReference>
<comment type="caution">
    <text evidence="10">The sequence shown here is derived from an EMBL/GenBank/DDBJ whole genome shotgun (WGS) entry which is preliminary data.</text>
</comment>
<comment type="cofactor">
    <cofactor evidence="1 8">
        <name>heme</name>
        <dbReference type="ChEBI" id="CHEBI:30413"/>
    </cofactor>
</comment>
<keyword evidence="7 9" id="KW-0503">Monooxygenase</keyword>
<dbReference type="GO" id="GO:0020037">
    <property type="term" value="F:heme binding"/>
    <property type="evidence" value="ECO:0007669"/>
    <property type="project" value="InterPro"/>
</dbReference>
<dbReference type="CDD" id="cd11045">
    <property type="entry name" value="CYP136-like"/>
    <property type="match status" value="1"/>
</dbReference>
<comment type="similarity">
    <text evidence="2 9">Belongs to the cytochrome P450 family.</text>
</comment>
<reference evidence="10 11" key="1">
    <citation type="submission" date="2020-08" db="EMBL/GenBank/DDBJ databases">
        <title>Genomic Encyclopedia of Type Strains, Phase IV (KMG-IV): sequencing the most valuable type-strain genomes for metagenomic binning, comparative biology and taxonomic classification.</title>
        <authorList>
            <person name="Goeker M."/>
        </authorList>
    </citation>
    <scope>NUCLEOTIDE SEQUENCE [LARGE SCALE GENOMIC DNA]</scope>
    <source>
        <strain evidence="10 11">DSM 25079</strain>
    </source>
</reference>
<evidence type="ECO:0000256" key="4">
    <source>
        <dbReference type="ARBA" id="ARBA00022723"/>
    </source>
</evidence>
<keyword evidence="11" id="KW-1185">Reference proteome</keyword>
<keyword evidence="4 8" id="KW-0479">Metal-binding</keyword>
<dbReference type="InterPro" id="IPR017972">
    <property type="entry name" value="Cyt_P450_CS"/>
</dbReference>
<evidence type="ECO:0000256" key="9">
    <source>
        <dbReference type="RuleBase" id="RU000461"/>
    </source>
</evidence>
<evidence type="ECO:0000256" key="8">
    <source>
        <dbReference type="PIRSR" id="PIRSR602403-1"/>
    </source>
</evidence>
<gene>
    <name evidence="10" type="ORF">FHS49_002299</name>
</gene>
<dbReference type="GO" id="GO:0004497">
    <property type="term" value="F:monooxygenase activity"/>
    <property type="evidence" value="ECO:0007669"/>
    <property type="project" value="UniProtKB-KW"/>
</dbReference>
<dbReference type="GO" id="GO:0016125">
    <property type="term" value="P:sterol metabolic process"/>
    <property type="evidence" value="ECO:0007669"/>
    <property type="project" value="TreeGrafter"/>
</dbReference>
<dbReference type="RefSeq" id="WP_184018478.1">
    <property type="nucleotide sequence ID" value="NZ_JACIJC010000003.1"/>
</dbReference>
<dbReference type="EMBL" id="JACIJC010000003">
    <property type="protein sequence ID" value="MBB5686283.1"/>
    <property type="molecule type" value="Genomic_DNA"/>
</dbReference>
<dbReference type="PANTHER" id="PTHR24286">
    <property type="entry name" value="CYTOCHROME P450 26"/>
    <property type="match status" value="1"/>
</dbReference>
<dbReference type="SUPFAM" id="SSF48264">
    <property type="entry name" value="Cytochrome P450"/>
    <property type="match status" value="1"/>
</dbReference>
<dbReference type="Pfam" id="PF00067">
    <property type="entry name" value="p450"/>
    <property type="match status" value="1"/>
</dbReference>
<dbReference type="PANTHER" id="PTHR24286:SF24">
    <property type="entry name" value="LANOSTEROL 14-ALPHA DEMETHYLASE"/>
    <property type="match status" value="1"/>
</dbReference>
<evidence type="ECO:0000256" key="3">
    <source>
        <dbReference type="ARBA" id="ARBA00022617"/>
    </source>
</evidence>
<dbReference type="Gene3D" id="1.10.630.10">
    <property type="entry name" value="Cytochrome P450"/>
    <property type="match status" value="1"/>
</dbReference>
<evidence type="ECO:0000256" key="6">
    <source>
        <dbReference type="ARBA" id="ARBA00023004"/>
    </source>
</evidence>
<keyword evidence="3 8" id="KW-0349">Heme</keyword>
<evidence type="ECO:0000256" key="5">
    <source>
        <dbReference type="ARBA" id="ARBA00023002"/>
    </source>
</evidence>
<feature type="binding site" description="axial binding residue" evidence="8">
    <location>
        <position position="403"/>
    </location>
    <ligand>
        <name>heme</name>
        <dbReference type="ChEBI" id="CHEBI:30413"/>
    </ligand>
    <ligandPart>
        <name>Fe</name>
        <dbReference type="ChEBI" id="CHEBI:18248"/>
    </ligandPart>
</feature>
<dbReference type="PROSITE" id="PS00086">
    <property type="entry name" value="CYTOCHROME_P450"/>
    <property type="match status" value="1"/>
</dbReference>
<dbReference type="PRINTS" id="PR00465">
    <property type="entry name" value="EP450IV"/>
</dbReference>
<organism evidence="10 11">
    <name type="scientific">Sphingobium boeckii</name>
    <dbReference type="NCBI Taxonomy" id="1082345"/>
    <lineage>
        <taxon>Bacteria</taxon>
        <taxon>Pseudomonadati</taxon>
        <taxon>Pseudomonadota</taxon>
        <taxon>Alphaproteobacteria</taxon>
        <taxon>Sphingomonadales</taxon>
        <taxon>Sphingomonadaceae</taxon>
        <taxon>Sphingobium</taxon>
    </lineage>
</organism>
<accession>A0A7W9EEI1</accession>
<protein>
    <submittedName>
        <fullName evidence="10">Cytochrome P450</fullName>
    </submittedName>
</protein>
<proteinExistence type="inferred from homology"/>
<sequence length="456" mass="51563">MAYAHTFEANPHWLPANPSSALDHVPGEDGWPVVGTTLEQLRDPMAFARRMLARYGPVYRCKSFGGRSVALLGPDANELMLFDRDKLFSSEQGWGPMLNLVFPRGLMLIDFEKHRAHRRTLSVAFKPEPMRRYADALNTGIAARIPDWSDREIKFYPSIKQLTLDLAATSFLGIPFGPEAEAVNQAFVDMVQATIGVVRFPLPFTDMRKGVKARAYLVDYFGREVPKRRAGEGDDIFSQICRATHEDGSHLTEDEIVDHMNFLMMAAHDTITSSITSMVSLLGKHPAWQDRLREEMLGLGLNGDSLPYERVDELVLTDYAFKETLRMIPPVPAIPRRALRDFSFGGYDFPAGTFVGVNAGYAHMMPEHWPDPETFDPMRFAPEAVRARHKYAWVPFGGGAHMCLGLHFAYLQTKIFFYHLLTTHRIVPTGAGEGQWQYWPIPKPKDGLPVRIERIL</sequence>
<dbReference type="AlphaFoldDB" id="A0A7W9EEI1"/>
<dbReference type="InterPro" id="IPR036396">
    <property type="entry name" value="Cyt_P450_sf"/>
</dbReference>